<name>A0A512B3K8_9BACT</name>
<dbReference type="PANTHER" id="PTHR10412:SF11">
    <property type="entry name" value="MANNOSYL-OLIGOSACCHARIDE GLUCOSIDASE"/>
    <property type="match status" value="1"/>
</dbReference>
<dbReference type="InterPro" id="IPR054491">
    <property type="entry name" value="MGH1-like_GH"/>
</dbReference>
<keyword evidence="6" id="KW-1185">Reference proteome</keyword>
<dbReference type="SUPFAM" id="SSF48208">
    <property type="entry name" value="Six-hairpin glycosidases"/>
    <property type="match status" value="1"/>
</dbReference>
<evidence type="ECO:0000256" key="1">
    <source>
        <dbReference type="ARBA" id="ARBA00010833"/>
    </source>
</evidence>
<dbReference type="GO" id="GO:0009311">
    <property type="term" value="P:oligosaccharide metabolic process"/>
    <property type="evidence" value="ECO:0007669"/>
    <property type="project" value="InterPro"/>
</dbReference>
<evidence type="ECO:0000313" key="6">
    <source>
        <dbReference type="Proteomes" id="UP000321532"/>
    </source>
</evidence>
<accession>A0A512B3K8</accession>
<evidence type="ECO:0000256" key="2">
    <source>
        <dbReference type="ARBA" id="ARBA00022801"/>
    </source>
</evidence>
<evidence type="ECO:0000313" key="5">
    <source>
        <dbReference type="EMBL" id="GEO06542.1"/>
    </source>
</evidence>
<dbReference type="InterPro" id="IPR008928">
    <property type="entry name" value="6-hairpin_glycosidase_sf"/>
</dbReference>
<sequence length="927" mass="105087">MRKTFWCIWILLCSIGGVSGQKLARIDYKQLTYLHDIPQLASWGPYSKKYAGISHVPQLEKGLRFDFSVMPGYYRNKVLIPNVRFESGYFPWQVNPEMTSLTYRYELEWKDQVFVDVTYLVLDTSQVLVKLRCVNNTNLPQNLALHLMGYLGYPDVYPAWQVKNTTEAIWQNAINYQSLEFAKSRPSDDLVYDGWLRGEARNSNYVDGSAVAQNFGREKGDKVEYEVIIPKQILKGQLSFRYRLPEQKKVGFKLSGFINQAVELTGTGNFEWLKIPYDVNKAGKYRLSLTSEGDNGVELNGFFLSPPGFAVEQQVIPQPKEFQPELTKGNSASELILKYPDLGNYYGIVWDFSPSQVRELLNDELDIFFKEQVHNHVSARIIGNNQGHYTDVFLRPVELAANSEFTTYGLVCTGSQDRVKNLLAGFKAKKQTQIESVVNNKTAESKVLPDGEPFRFSQQLMEAATLTNVVYPVYTQGNYIRHFTPGKWWNSLYTWDSGFVGLGLSTIDIPKAISNLNAYTTPVGSQSAFIHHGSPVPVQMYLFLELWNKTQSREFLAYFYPRLKQYYNFLAGKSGSSTTRNLKSNLLRTWDYFYNSGGWDDYPPQAGVHAQKLESSVTPVVTTAHCLRTAKILRQAALALGFKNDAKAFDTDIADFTNSLQRYSWDPEAGYFSYVVHDGAGKPAGFFKHPQSGLNYNMGLDGAYPLFSGICTPAQQAILLEKMFSPKHLWTPAGMSVVDQSAPYYRIDGYWNGSVWMPHQWFMWKTMLDLGRADLAFKIARKGLEVWKKETDASYYTFEHFLAQSGRGAGWHQFSGLSTPVLSWFEAYYKPGTVTTGLEIWLTKKSFNQDQTSFNAALEFDTATPAHQRSLLVCMNPKATYEVLFNGKTLASASPYKGLLQINLPATNQPGKLVIQPVKNKSLNGRD</sequence>
<keyword evidence="2" id="KW-0378">Hydrolase</keyword>
<dbReference type="Pfam" id="PF22422">
    <property type="entry name" value="MGH1-like_GH"/>
    <property type="match status" value="1"/>
</dbReference>
<proteinExistence type="inferred from homology"/>
<dbReference type="AlphaFoldDB" id="A0A512B3K8"/>
<gene>
    <name evidence="5" type="ORF">AAE02nite_42060</name>
</gene>
<dbReference type="Proteomes" id="UP000321532">
    <property type="component" value="Unassembled WGS sequence"/>
</dbReference>
<dbReference type="OrthoDB" id="106887at2"/>
<dbReference type="RefSeq" id="WP_146902804.1">
    <property type="nucleotide sequence ID" value="NZ_BJYS01000039.1"/>
</dbReference>
<dbReference type="PANTHER" id="PTHR10412">
    <property type="entry name" value="MANNOSYL-OLIGOSACCHARIDE GLUCOSIDASE"/>
    <property type="match status" value="1"/>
</dbReference>
<keyword evidence="3" id="KW-0326">Glycosidase</keyword>
<dbReference type="InterPro" id="IPR012341">
    <property type="entry name" value="6hp_glycosidase-like_sf"/>
</dbReference>
<dbReference type="InterPro" id="IPR004888">
    <property type="entry name" value="Glycoside_hydrolase_63"/>
</dbReference>
<organism evidence="5 6">
    <name type="scientific">Adhaeribacter aerolatus</name>
    <dbReference type="NCBI Taxonomy" id="670289"/>
    <lineage>
        <taxon>Bacteria</taxon>
        <taxon>Pseudomonadati</taxon>
        <taxon>Bacteroidota</taxon>
        <taxon>Cytophagia</taxon>
        <taxon>Cytophagales</taxon>
        <taxon>Hymenobacteraceae</taxon>
        <taxon>Adhaeribacter</taxon>
    </lineage>
</organism>
<comment type="similarity">
    <text evidence="1">Belongs to the glycosyl hydrolase 63 family.</text>
</comment>
<dbReference type="GO" id="GO:0004573">
    <property type="term" value="F:Glc3Man9GlcNAc2 oligosaccharide glucosidase activity"/>
    <property type="evidence" value="ECO:0007669"/>
    <property type="project" value="InterPro"/>
</dbReference>
<feature type="domain" description="Mannosylglycerate hydrolase MGH1-like glycoside hydrolase" evidence="4">
    <location>
        <begin position="495"/>
        <end position="815"/>
    </location>
</feature>
<evidence type="ECO:0000256" key="3">
    <source>
        <dbReference type="ARBA" id="ARBA00023295"/>
    </source>
</evidence>
<dbReference type="GO" id="GO:0006487">
    <property type="term" value="P:protein N-linked glycosylation"/>
    <property type="evidence" value="ECO:0007669"/>
    <property type="project" value="TreeGrafter"/>
</dbReference>
<protein>
    <recommendedName>
        <fullName evidence="4">Mannosylglycerate hydrolase MGH1-like glycoside hydrolase domain-containing protein</fullName>
    </recommendedName>
</protein>
<comment type="caution">
    <text evidence="5">The sequence shown here is derived from an EMBL/GenBank/DDBJ whole genome shotgun (WGS) entry which is preliminary data.</text>
</comment>
<evidence type="ECO:0000259" key="4">
    <source>
        <dbReference type="Pfam" id="PF22422"/>
    </source>
</evidence>
<dbReference type="Gene3D" id="1.50.10.10">
    <property type="match status" value="1"/>
</dbReference>
<dbReference type="EMBL" id="BJYS01000039">
    <property type="protein sequence ID" value="GEO06542.1"/>
    <property type="molecule type" value="Genomic_DNA"/>
</dbReference>
<reference evidence="5 6" key="1">
    <citation type="submission" date="2019-07" db="EMBL/GenBank/DDBJ databases">
        <title>Whole genome shotgun sequence of Adhaeribacter aerolatus NBRC 106133.</title>
        <authorList>
            <person name="Hosoyama A."/>
            <person name="Uohara A."/>
            <person name="Ohji S."/>
            <person name="Ichikawa N."/>
        </authorList>
    </citation>
    <scope>NUCLEOTIDE SEQUENCE [LARGE SCALE GENOMIC DNA]</scope>
    <source>
        <strain evidence="5 6">NBRC 106133</strain>
    </source>
</reference>